<evidence type="ECO:0000313" key="2">
    <source>
        <dbReference type="EMBL" id="CAD5216484.1"/>
    </source>
</evidence>
<reference evidence="2" key="1">
    <citation type="submission" date="2020-09" db="EMBL/GenBank/DDBJ databases">
        <authorList>
            <person name="Kikuchi T."/>
        </authorList>
    </citation>
    <scope>NUCLEOTIDE SEQUENCE</scope>
    <source>
        <strain evidence="2">Ka4C1</strain>
    </source>
</reference>
<proteinExistence type="predicted"/>
<dbReference type="Proteomes" id="UP000659654">
    <property type="component" value="Unassembled WGS sequence"/>
</dbReference>
<dbReference type="EMBL" id="CAJFDI010000002">
    <property type="protein sequence ID" value="CAD5216484.1"/>
    <property type="molecule type" value="Genomic_DNA"/>
</dbReference>
<gene>
    <name evidence="2" type="ORF">BXYJ_LOCUS4556</name>
</gene>
<feature type="signal peptide" evidence="1">
    <location>
        <begin position="1"/>
        <end position="15"/>
    </location>
</feature>
<keyword evidence="3" id="KW-1185">Reference proteome</keyword>
<dbReference type="EMBL" id="CAJFCV020000002">
    <property type="protein sequence ID" value="CAG9099700.1"/>
    <property type="molecule type" value="Genomic_DNA"/>
</dbReference>
<evidence type="ECO:0000256" key="1">
    <source>
        <dbReference type="SAM" id="SignalP"/>
    </source>
</evidence>
<protein>
    <submittedName>
        <fullName evidence="2">(pine wood nematode) hypothetical protein</fullName>
    </submittedName>
</protein>
<feature type="chain" id="PRO_5036204440" evidence="1">
    <location>
        <begin position="16"/>
        <end position="161"/>
    </location>
</feature>
<organism evidence="2 3">
    <name type="scientific">Bursaphelenchus xylophilus</name>
    <name type="common">Pinewood nematode worm</name>
    <name type="synonym">Aphelenchoides xylophilus</name>
    <dbReference type="NCBI Taxonomy" id="6326"/>
    <lineage>
        <taxon>Eukaryota</taxon>
        <taxon>Metazoa</taxon>
        <taxon>Ecdysozoa</taxon>
        <taxon>Nematoda</taxon>
        <taxon>Chromadorea</taxon>
        <taxon>Rhabditida</taxon>
        <taxon>Tylenchina</taxon>
        <taxon>Tylenchomorpha</taxon>
        <taxon>Aphelenchoidea</taxon>
        <taxon>Aphelenchoididae</taxon>
        <taxon>Bursaphelenchus</taxon>
    </lineage>
</organism>
<dbReference type="Proteomes" id="UP000582659">
    <property type="component" value="Unassembled WGS sequence"/>
</dbReference>
<name>A0A7I8WX44_BURXY</name>
<comment type="caution">
    <text evidence="2">The sequence shown here is derived from an EMBL/GenBank/DDBJ whole genome shotgun (WGS) entry which is preliminary data.</text>
</comment>
<evidence type="ECO:0000313" key="3">
    <source>
        <dbReference type="Proteomes" id="UP000659654"/>
    </source>
</evidence>
<accession>A0A7I8WX44</accession>
<sequence>MLVFFFLTFAPYSAGQPTAAAGQDATALRIEASTLPNPQPVDCDRGKYAVGNKCHLCYSACISCTGGGKTYDLGNDCNRCHLLYSDVKVAISDGYNTQNGDVAEQAAKVSCFKLTELKEETKRIDLYSRVYGRLVPSKDNENDQYGAYERRVQDTAGLEDI</sequence>
<dbReference type="AlphaFoldDB" id="A0A7I8WX44"/>
<keyword evidence="1" id="KW-0732">Signal</keyword>